<reference evidence="4" key="3">
    <citation type="submission" date="2020-09" db="EMBL/GenBank/DDBJ databases">
        <authorList>
            <person name="Sun Q."/>
            <person name="Ohkuma M."/>
        </authorList>
    </citation>
    <scope>NUCLEOTIDE SEQUENCE</scope>
    <source>
        <strain evidence="4">JCM 4834</strain>
    </source>
</reference>
<accession>A0A5P2UPN8</accession>
<evidence type="ECO:0000256" key="2">
    <source>
        <dbReference type="SAM" id="MobiDB-lite"/>
    </source>
</evidence>
<proteinExistence type="predicted"/>
<dbReference type="Proteomes" id="UP000634660">
    <property type="component" value="Unassembled WGS sequence"/>
</dbReference>
<reference evidence="5 6" key="2">
    <citation type="submission" date="2017-09" db="EMBL/GenBank/DDBJ databases">
        <authorList>
            <person name="Lee N."/>
            <person name="Cho B.-K."/>
        </authorList>
    </citation>
    <scope>NUCLEOTIDE SEQUENCE [LARGE SCALE GENOMIC DNA]</scope>
    <source>
        <strain evidence="5 6">ATCC 27467</strain>
    </source>
</reference>
<feature type="compositionally biased region" description="Pro residues" evidence="2">
    <location>
        <begin position="85"/>
        <end position="114"/>
    </location>
</feature>
<reference evidence="4" key="1">
    <citation type="journal article" date="2014" name="Int. J. Syst. Evol. Microbiol.">
        <title>Complete genome sequence of Corynebacterium casei LMG S-19264T (=DSM 44701T), isolated from a smear-ripened cheese.</title>
        <authorList>
            <consortium name="US DOE Joint Genome Institute (JGI-PGF)"/>
            <person name="Walter F."/>
            <person name="Albersmeier A."/>
            <person name="Kalinowski J."/>
            <person name="Ruckert C."/>
        </authorList>
    </citation>
    <scope>NUCLEOTIDE SEQUENCE</scope>
    <source>
        <strain evidence="4">JCM 4834</strain>
    </source>
</reference>
<dbReference type="AlphaFoldDB" id="A0A5P2UPN8"/>
<keyword evidence="6" id="KW-1185">Reference proteome</keyword>
<keyword evidence="3" id="KW-0472">Membrane</keyword>
<keyword evidence="1" id="KW-0732">Signal</keyword>
<feature type="region of interest" description="Disordered" evidence="2">
    <location>
        <begin position="253"/>
        <end position="284"/>
    </location>
</feature>
<feature type="compositionally biased region" description="Pro residues" evidence="2">
    <location>
        <begin position="1"/>
        <end position="17"/>
    </location>
</feature>
<evidence type="ECO:0000313" key="4">
    <source>
        <dbReference type="EMBL" id="GGZ97542.1"/>
    </source>
</evidence>
<gene>
    <name evidence="5" type="ORF">CP968_23495</name>
    <name evidence="4" type="ORF">GCM10010371_66690</name>
</gene>
<evidence type="ECO:0000313" key="6">
    <source>
        <dbReference type="Proteomes" id="UP000326831"/>
    </source>
</evidence>
<dbReference type="EMBL" id="CP023701">
    <property type="protein sequence ID" value="QEU80850.1"/>
    <property type="molecule type" value="Genomic_DNA"/>
</dbReference>
<dbReference type="OrthoDB" id="4319873at2"/>
<feature type="compositionally biased region" description="Pro residues" evidence="2">
    <location>
        <begin position="44"/>
        <end position="61"/>
    </location>
</feature>
<keyword evidence="3" id="KW-0812">Transmembrane</keyword>
<dbReference type="RefSeq" id="WP_150519869.1">
    <property type="nucleotide sequence ID" value="NZ_BMVX01000045.1"/>
</dbReference>
<feature type="transmembrane region" description="Helical" evidence="3">
    <location>
        <begin position="219"/>
        <end position="244"/>
    </location>
</feature>
<dbReference type="KEGG" id="ssub:CP968_23495"/>
<dbReference type="Proteomes" id="UP000326831">
    <property type="component" value="Chromosome"/>
</dbReference>
<keyword evidence="3" id="KW-1133">Transmembrane helix</keyword>
<feature type="compositionally biased region" description="Low complexity" evidence="2">
    <location>
        <begin position="62"/>
        <end position="84"/>
    </location>
</feature>
<evidence type="ECO:0000256" key="1">
    <source>
        <dbReference type="ARBA" id="ARBA00022729"/>
    </source>
</evidence>
<dbReference type="EMBL" id="BMVX01000045">
    <property type="protein sequence ID" value="GGZ97542.1"/>
    <property type="molecule type" value="Genomic_DNA"/>
</dbReference>
<dbReference type="InterPro" id="IPR029050">
    <property type="entry name" value="Immunoprotect_excell_Ig-like"/>
</dbReference>
<dbReference type="Gene3D" id="2.60.40.1240">
    <property type="match status" value="1"/>
</dbReference>
<protein>
    <submittedName>
        <fullName evidence="5">DUF4190 domain-containing protein</fullName>
    </submittedName>
</protein>
<evidence type="ECO:0000256" key="3">
    <source>
        <dbReference type="SAM" id="Phobius"/>
    </source>
</evidence>
<feature type="transmembrane region" description="Helical" evidence="3">
    <location>
        <begin position="186"/>
        <end position="207"/>
    </location>
</feature>
<organism evidence="5 6">
    <name type="scientific">Streptomyces subrutilus</name>
    <dbReference type="NCBI Taxonomy" id="36818"/>
    <lineage>
        <taxon>Bacteria</taxon>
        <taxon>Bacillati</taxon>
        <taxon>Actinomycetota</taxon>
        <taxon>Actinomycetes</taxon>
        <taxon>Kitasatosporales</taxon>
        <taxon>Streptomycetaceae</taxon>
        <taxon>Streptomyces</taxon>
    </lineage>
</organism>
<sequence>MTTPPNPPSTPPGPPTEPAGTSIPGAAPVPAPAPTLSFDKTPAPAAPAPTAPPTDAPPASAPPADAAPAGAPAAETPAVGAPGAPASPAPPVGAPAAPTGPSPFAPPVPVPPGGPAAQGFGPGAGAPDVPGNPWAQPGPGYGPAGGEGGGYGYGYPAYPAPAPSNGQAVAALVLGIGGVLFGLVPFFFWVGTILAVVGLGLGIAALVRAARGAPRKAMAVVGTSLGVLGLAASVGGFFLTAYVVDTAADRVDRSIDEQLDPGGTDPEDEPWPGQSPSAPPPAKVPGVDSALPFGETFTYPDGVKVSLSAPKKYKPKSLYGQEKAVNAIAMTVTITNGSDKPHEVIYAVPNVRDDKGMTARLFFDGDVPKMIEGSILPGATASGIVAFEVPEGTKEVTADISAGTLLDDVQYAGPIG</sequence>
<feature type="region of interest" description="Disordered" evidence="2">
    <location>
        <begin position="1"/>
        <end position="143"/>
    </location>
</feature>
<name>A0A5P2UPN8_9ACTN</name>
<evidence type="ECO:0000313" key="5">
    <source>
        <dbReference type="EMBL" id="QEU80850.1"/>
    </source>
</evidence>